<comment type="caution">
    <text evidence="1">The sequence shown here is derived from an EMBL/GenBank/DDBJ whole genome shotgun (WGS) entry which is preliminary data.</text>
</comment>
<name>A0A1V3WXI7_MYCKA</name>
<evidence type="ECO:0000313" key="1">
    <source>
        <dbReference type="EMBL" id="OOK71478.1"/>
    </source>
</evidence>
<accession>A0A1V3WXI7</accession>
<reference evidence="1 2" key="1">
    <citation type="submission" date="2017-02" db="EMBL/GenBank/DDBJ databases">
        <title>Complete genome sequences of Mycobacterium kansasii strains isolated from rhesus macaques.</title>
        <authorList>
            <person name="Panda A."/>
            <person name="Nagaraj S."/>
            <person name="Zhao X."/>
            <person name="Tettelin H."/>
            <person name="Detolla L.J."/>
        </authorList>
    </citation>
    <scope>NUCLEOTIDE SEQUENCE [LARGE SCALE GENOMIC DNA]</scope>
    <source>
        <strain evidence="1 2">11-3469</strain>
    </source>
</reference>
<proteinExistence type="predicted"/>
<sequence>MPIGLTTSCRRLVSAAAHGDHLGPAIGSDCFGDLPVTWPSTHPWD</sequence>
<organism evidence="1 2">
    <name type="scientific">Mycobacterium kansasii</name>
    <dbReference type="NCBI Taxonomy" id="1768"/>
    <lineage>
        <taxon>Bacteria</taxon>
        <taxon>Bacillati</taxon>
        <taxon>Actinomycetota</taxon>
        <taxon>Actinomycetes</taxon>
        <taxon>Mycobacteriales</taxon>
        <taxon>Mycobacteriaceae</taxon>
        <taxon>Mycobacterium</taxon>
    </lineage>
</organism>
<gene>
    <name evidence="1" type="ORF">BZL29_5648</name>
</gene>
<evidence type="ECO:0000313" key="2">
    <source>
        <dbReference type="Proteomes" id="UP000188532"/>
    </source>
</evidence>
<dbReference type="EMBL" id="MVBN01000006">
    <property type="protein sequence ID" value="OOK71478.1"/>
    <property type="molecule type" value="Genomic_DNA"/>
</dbReference>
<protein>
    <submittedName>
        <fullName evidence="1">Uncharacterized protein</fullName>
    </submittedName>
</protein>
<dbReference type="Proteomes" id="UP000188532">
    <property type="component" value="Unassembled WGS sequence"/>
</dbReference>
<dbReference type="AlphaFoldDB" id="A0A1V3WXI7"/>